<keyword evidence="3" id="KW-1185">Reference proteome</keyword>
<protein>
    <submittedName>
        <fullName evidence="2">Uncharacterized protein</fullName>
    </submittedName>
</protein>
<feature type="region of interest" description="Disordered" evidence="1">
    <location>
        <begin position="348"/>
        <end position="501"/>
    </location>
</feature>
<feature type="compositionally biased region" description="Low complexity" evidence="1">
    <location>
        <begin position="409"/>
        <end position="420"/>
    </location>
</feature>
<dbReference type="AlphaFoldDB" id="A0A543CT84"/>
<accession>A0A543CT84</accession>
<proteinExistence type="predicted"/>
<feature type="compositionally biased region" description="Basic and acidic residues" evidence="1">
    <location>
        <begin position="30"/>
        <end position="48"/>
    </location>
</feature>
<evidence type="ECO:0000313" key="2">
    <source>
        <dbReference type="EMBL" id="TQM00128.1"/>
    </source>
</evidence>
<dbReference type="EMBL" id="VFOZ01000001">
    <property type="protein sequence ID" value="TQM00128.1"/>
    <property type="molecule type" value="Genomic_DNA"/>
</dbReference>
<evidence type="ECO:0000313" key="3">
    <source>
        <dbReference type="Proteomes" id="UP000316096"/>
    </source>
</evidence>
<sequence length="501" mass="51722">MASTLAITLAIIVILVGTVATVITATRRGGRPEARTDADLPRHEREASGSDAPTGSFADVSGRMTSAYLGDDSRSFEYESQDELPHRLKEQIKQLVSALYRPHATVSSPGGTHFGSSRLTEATSQAPGLHPFLVTEIGGGGSAGEAESNLTVHSGEGVATTIVWAIEVMPDPRSATPPTSASGPGRTSADPLDTRAVPAAPRRIRPDATVEPNGPDADRLVILIDTAFADTLLALVLDAPQGIDYNTTFTLIKIGIRPRLFLIKVSAMTLGAILKAHGLAVLAPALTRILTDVLNPLLDWLSGPDTRHETTMKLLDGLTTLSYAEDGSIDGSNALRSWSAKQFGERNQAISDSTGTPGPAPVQRDRPPASTTSTTGDDKAGLAWEIEETGTTTGQRPATGRTGERLTHQAEGQAGDQAAAPTAPDASEVAGSSATQEGPEPAPISTGEDAAAVDGQGVSGPSETQRILSMLRPDDPDDGAAPPNGPATGGSSPTGRGPTAV</sequence>
<evidence type="ECO:0000256" key="1">
    <source>
        <dbReference type="SAM" id="MobiDB-lite"/>
    </source>
</evidence>
<gene>
    <name evidence="2" type="ORF">FB559_5835</name>
</gene>
<comment type="caution">
    <text evidence="2">The sequence shown here is derived from an EMBL/GenBank/DDBJ whole genome shotgun (WGS) entry which is preliminary data.</text>
</comment>
<dbReference type="Proteomes" id="UP000316096">
    <property type="component" value="Unassembled WGS sequence"/>
</dbReference>
<reference evidence="2 3" key="1">
    <citation type="submission" date="2019-06" db="EMBL/GenBank/DDBJ databases">
        <title>Sequencing the genomes of 1000 actinobacteria strains.</title>
        <authorList>
            <person name="Klenk H.-P."/>
        </authorList>
    </citation>
    <scope>NUCLEOTIDE SEQUENCE [LARGE SCALE GENOMIC DNA]</scope>
    <source>
        <strain evidence="2 3">DSM 102200</strain>
    </source>
</reference>
<feature type="region of interest" description="Disordered" evidence="1">
    <location>
        <begin position="171"/>
        <end position="212"/>
    </location>
</feature>
<feature type="region of interest" description="Disordered" evidence="1">
    <location>
        <begin position="26"/>
        <end position="61"/>
    </location>
</feature>
<name>A0A543CT84_9ACTN</name>
<organism evidence="2 3">
    <name type="scientific">Actinoallomurus bryophytorum</name>
    <dbReference type="NCBI Taxonomy" id="1490222"/>
    <lineage>
        <taxon>Bacteria</taxon>
        <taxon>Bacillati</taxon>
        <taxon>Actinomycetota</taxon>
        <taxon>Actinomycetes</taxon>
        <taxon>Streptosporangiales</taxon>
        <taxon>Thermomonosporaceae</taxon>
        <taxon>Actinoallomurus</taxon>
    </lineage>
</organism>
<feature type="compositionally biased region" description="Low complexity" evidence="1">
    <location>
        <begin position="489"/>
        <end position="501"/>
    </location>
</feature>